<protein>
    <submittedName>
        <fullName evidence="1">MoaD/ThiS family protein</fullName>
    </submittedName>
</protein>
<evidence type="ECO:0000313" key="1">
    <source>
        <dbReference type="EMBL" id="QIK79508.1"/>
    </source>
</evidence>
<dbReference type="KEGG" id="spii:G7077_11920"/>
<organism evidence="1 2">
    <name type="scientific">Sphingomonas piscis</name>
    <dbReference type="NCBI Taxonomy" id="2714943"/>
    <lineage>
        <taxon>Bacteria</taxon>
        <taxon>Pseudomonadati</taxon>
        <taxon>Pseudomonadota</taxon>
        <taxon>Alphaproteobacteria</taxon>
        <taxon>Sphingomonadales</taxon>
        <taxon>Sphingomonadaceae</taxon>
        <taxon>Sphingomonas</taxon>
    </lineage>
</organism>
<dbReference type="Proteomes" id="UP000503222">
    <property type="component" value="Chromosome"/>
</dbReference>
<dbReference type="AlphaFoldDB" id="A0A6G7YRY4"/>
<reference evidence="1 2" key="1">
    <citation type="submission" date="2020-03" db="EMBL/GenBank/DDBJ databases">
        <title>Sphingomonas sp. nov., isolated from fish.</title>
        <authorList>
            <person name="Hyun D.-W."/>
            <person name="Bae J.-W."/>
        </authorList>
    </citation>
    <scope>NUCLEOTIDE SEQUENCE [LARGE SCALE GENOMIC DNA]</scope>
    <source>
        <strain evidence="1 2">HDW15B</strain>
    </source>
</reference>
<dbReference type="Pfam" id="PF02597">
    <property type="entry name" value="ThiS"/>
    <property type="match status" value="1"/>
</dbReference>
<name>A0A6G7YRY4_9SPHN</name>
<dbReference type="InterPro" id="IPR016155">
    <property type="entry name" value="Mopterin_synth/thiamin_S_b"/>
</dbReference>
<dbReference type="EMBL" id="CP049869">
    <property type="protein sequence ID" value="QIK79508.1"/>
    <property type="molecule type" value="Genomic_DNA"/>
</dbReference>
<dbReference type="InterPro" id="IPR003749">
    <property type="entry name" value="ThiS/MoaD-like"/>
</dbReference>
<dbReference type="SUPFAM" id="SSF54285">
    <property type="entry name" value="MoaD/ThiS"/>
    <property type="match status" value="1"/>
</dbReference>
<accession>A0A6G7YRY4</accession>
<sequence>MQVRFFGKFAAEIGEIIEVDVDPGTVADLKEALAQRFPASGADLRGARTLACVADAIVPDDYRLDGVEAVEILAPVSGG</sequence>
<keyword evidence="2" id="KW-1185">Reference proteome</keyword>
<evidence type="ECO:0000313" key="2">
    <source>
        <dbReference type="Proteomes" id="UP000503222"/>
    </source>
</evidence>
<dbReference type="RefSeq" id="WP_166411895.1">
    <property type="nucleotide sequence ID" value="NZ_CP049869.1"/>
</dbReference>
<gene>
    <name evidence="1" type="ORF">G7077_11920</name>
</gene>
<dbReference type="Gene3D" id="3.10.20.30">
    <property type="match status" value="1"/>
</dbReference>
<proteinExistence type="predicted"/>
<dbReference type="InterPro" id="IPR012675">
    <property type="entry name" value="Beta-grasp_dom_sf"/>
</dbReference>